<sequence>MNVPLAIFCFASLLCSVASGLECYSCDSDRTDQDCNDIKTLPKVTCPALSESSPIGMSCGFQHIQASSGSIEMERIFRGCVVAGECDLLGKQAGLTSRYRMRSCQECATDACNEMRTGSGATGGMRGSMAVLSAVVALVVVRGSLE</sequence>
<dbReference type="AlphaFoldDB" id="A0ABD1DR45"/>
<gene>
    <name evidence="2" type="ORF">pipiens_019860</name>
</gene>
<dbReference type="Gene3D" id="2.10.60.10">
    <property type="entry name" value="CD59"/>
    <property type="match status" value="1"/>
</dbReference>
<comment type="caution">
    <text evidence="2">The sequence shown here is derived from an EMBL/GenBank/DDBJ whole genome shotgun (WGS) entry which is preliminary data.</text>
</comment>
<evidence type="ECO:0000313" key="2">
    <source>
        <dbReference type="EMBL" id="KAL1402135.1"/>
    </source>
</evidence>
<keyword evidence="1" id="KW-0732">Signal</keyword>
<evidence type="ECO:0008006" key="4">
    <source>
        <dbReference type="Google" id="ProtNLM"/>
    </source>
</evidence>
<dbReference type="EMBL" id="JBEHCU010003494">
    <property type="protein sequence ID" value="KAL1402135.1"/>
    <property type="molecule type" value="Genomic_DNA"/>
</dbReference>
<protein>
    <recommendedName>
        <fullName evidence="4">Protein quiver</fullName>
    </recommendedName>
</protein>
<accession>A0ABD1DR45</accession>
<reference evidence="2 3" key="1">
    <citation type="submission" date="2024-05" db="EMBL/GenBank/DDBJ databases">
        <title>Culex pipiens pipiens assembly and annotation.</title>
        <authorList>
            <person name="Alout H."/>
            <person name="Durand T."/>
        </authorList>
    </citation>
    <scope>NUCLEOTIDE SEQUENCE [LARGE SCALE GENOMIC DNA]</scope>
    <source>
        <strain evidence="2">HA-2024</strain>
        <tissue evidence="2">Whole body</tissue>
    </source>
</reference>
<name>A0ABD1DR45_CULPP</name>
<evidence type="ECO:0000256" key="1">
    <source>
        <dbReference type="SAM" id="SignalP"/>
    </source>
</evidence>
<dbReference type="Proteomes" id="UP001562425">
    <property type="component" value="Unassembled WGS sequence"/>
</dbReference>
<organism evidence="2 3">
    <name type="scientific">Culex pipiens pipiens</name>
    <name type="common">Northern house mosquito</name>
    <dbReference type="NCBI Taxonomy" id="38569"/>
    <lineage>
        <taxon>Eukaryota</taxon>
        <taxon>Metazoa</taxon>
        <taxon>Ecdysozoa</taxon>
        <taxon>Arthropoda</taxon>
        <taxon>Hexapoda</taxon>
        <taxon>Insecta</taxon>
        <taxon>Pterygota</taxon>
        <taxon>Neoptera</taxon>
        <taxon>Endopterygota</taxon>
        <taxon>Diptera</taxon>
        <taxon>Nematocera</taxon>
        <taxon>Culicoidea</taxon>
        <taxon>Culicidae</taxon>
        <taxon>Culicinae</taxon>
        <taxon>Culicini</taxon>
        <taxon>Culex</taxon>
        <taxon>Culex</taxon>
    </lineage>
</organism>
<dbReference type="InterPro" id="IPR045860">
    <property type="entry name" value="Snake_toxin-like_sf"/>
</dbReference>
<evidence type="ECO:0000313" key="3">
    <source>
        <dbReference type="Proteomes" id="UP001562425"/>
    </source>
</evidence>
<keyword evidence="3" id="KW-1185">Reference proteome</keyword>
<feature type="signal peptide" evidence="1">
    <location>
        <begin position="1"/>
        <end position="20"/>
    </location>
</feature>
<dbReference type="SUPFAM" id="SSF57302">
    <property type="entry name" value="Snake toxin-like"/>
    <property type="match status" value="1"/>
</dbReference>
<feature type="chain" id="PRO_5044765478" description="Protein quiver" evidence="1">
    <location>
        <begin position="21"/>
        <end position="146"/>
    </location>
</feature>
<proteinExistence type="predicted"/>